<keyword evidence="2" id="KW-1133">Transmembrane helix</keyword>
<sequence>MNYISSSNRKWIYLAAAVLVAVLIYQWGLSPVLSYKKELVQRQEEAQERLQELKKLEKRYVQAQKSSDKSDSLDQKDPNFTLFSYLEEQASKNGIKDNIEFMRPSSENLSSGVTERQVELRIGNVSLDKLTEFLKQIEFAPETIFVKRLTIRSPEKNPGNLQVNSIIVTYR</sequence>
<keyword evidence="1" id="KW-0175">Coiled coil</keyword>
<keyword evidence="2" id="KW-0812">Transmembrane</keyword>
<dbReference type="AlphaFoldDB" id="M1PR30"/>
<proteinExistence type="predicted"/>
<protein>
    <recommendedName>
        <fullName evidence="4">General secretion pathway protein M</fullName>
    </recommendedName>
</protein>
<feature type="transmembrane region" description="Helical" evidence="2">
    <location>
        <begin position="12"/>
        <end position="29"/>
    </location>
</feature>
<gene>
    <name evidence="3" type="ORF">FLSS-16_0016</name>
</gene>
<evidence type="ECO:0000256" key="2">
    <source>
        <dbReference type="SAM" id="Phobius"/>
    </source>
</evidence>
<reference evidence="3" key="1">
    <citation type="journal article" date="2013" name="Syst. Appl. Microbiol.">
        <title>New insights into the archaeal diversity of a hypersaline microbial mat obtained by a metagenomic approach.</title>
        <authorList>
            <person name="Lopez-Lopez A."/>
            <person name="Richter M."/>
            <person name="Pena A."/>
            <person name="Tamames J."/>
            <person name="Rossello-Mora R."/>
        </authorList>
    </citation>
    <scope>NUCLEOTIDE SEQUENCE</scope>
</reference>
<organism evidence="3">
    <name type="scientific">uncultured organism</name>
    <dbReference type="NCBI Taxonomy" id="155900"/>
    <lineage>
        <taxon>unclassified sequences</taxon>
        <taxon>environmental samples</taxon>
    </lineage>
</organism>
<evidence type="ECO:0008006" key="4">
    <source>
        <dbReference type="Google" id="ProtNLM"/>
    </source>
</evidence>
<evidence type="ECO:0000313" key="3">
    <source>
        <dbReference type="EMBL" id="AGF93675.1"/>
    </source>
</evidence>
<dbReference type="Pfam" id="PF04612">
    <property type="entry name" value="T2SSM"/>
    <property type="match status" value="1"/>
</dbReference>
<keyword evidence="2" id="KW-0472">Membrane</keyword>
<feature type="coiled-coil region" evidence="1">
    <location>
        <begin position="36"/>
        <end position="66"/>
    </location>
</feature>
<name>M1PR30_9ZZZZ</name>
<dbReference type="EMBL" id="JX684102">
    <property type="protein sequence ID" value="AGF93675.1"/>
    <property type="molecule type" value="Genomic_DNA"/>
</dbReference>
<accession>M1PR30</accession>
<dbReference type="InterPro" id="IPR007690">
    <property type="entry name" value="T2SS_GspM"/>
</dbReference>
<evidence type="ECO:0000256" key="1">
    <source>
        <dbReference type="SAM" id="Coils"/>
    </source>
</evidence>
<dbReference type="InterPro" id="IPR014717">
    <property type="entry name" value="Transl_elong_EF1B/ribsomal_bS6"/>
</dbReference>
<dbReference type="Gene3D" id="3.30.70.60">
    <property type="match status" value="1"/>
</dbReference>